<dbReference type="SUPFAM" id="SSF55073">
    <property type="entry name" value="Nucleotide cyclase"/>
    <property type="match status" value="1"/>
</dbReference>
<dbReference type="Pfam" id="PF00990">
    <property type="entry name" value="GGDEF"/>
    <property type="match status" value="1"/>
</dbReference>
<dbReference type="PATRIC" id="fig|361041.3.peg.2605"/>
<dbReference type="Pfam" id="PF02743">
    <property type="entry name" value="dCache_1"/>
    <property type="match status" value="1"/>
</dbReference>
<evidence type="ECO:0000256" key="9">
    <source>
        <dbReference type="SAM" id="Phobius"/>
    </source>
</evidence>
<evidence type="ECO:0000256" key="4">
    <source>
        <dbReference type="ARBA" id="ARBA00022692"/>
    </source>
</evidence>
<keyword evidence="3" id="KW-1003">Cell membrane</keyword>
<dbReference type="AlphaFoldDB" id="A0A0F5L443"/>
<keyword evidence="5 9" id="KW-1133">Transmembrane helix</keyword>
<dbReference type="InterPro" id="IPR033479">
    <property type="entry name" value="dCache_1"/>
</dbReference>
<keyword evidence="6 9" id="KW-0472">Membrane</keyword>
<keyword evidence="8" id="KW-0175">Coiled coil</keyword>
<sequence>MAKSKFDFHLFRERFSLRSQLALVVGVLSVALALITALAAANVASQQATARAHQSLHAVASGLAERLDYRMFERYREIRNLASLAPLSGIWESDPDSVRAILGSLQSTYRDYAWIGLADLSGEVIASTGGLLEGKSVAERPWFLAGRTQSTVLDLHDAKLLAELLGKSPDGEPFRFVDVSVPVRNGEGRIVGVLGAHLSWAFAQSTRKSLLSQLPASRQTDIWILNSAGAVLSGPSFGSTPFGQTDFEALKAGASVEDAANGILASAAPTTGYLEYPGLGWVTVAVQPRAAALADANALTSTILQVGLVLASAGALAGIFAAGWILRPLTLLTNEIDKIGRDDRSMSVTRHTDSREMLLLSSALRSLLRRVGTAEHDREEAQKAVVETTSRMEEKTRRMGEDINTLRQMADTDPLTGLLNRRAFNTFAEDSLNHFRRYKRPIAFFVIDIDFFKRVNDDFGHAAGDEVIRAVGSLVSDAIRTTDKVARFGGEEFVVILREMDPAHATGLAERIRASISDAPIEHNGSPISVTVSIGVALVAQNDRDVNDTIERADRALYRAKTSGRNRVVADWSDDSVGQAAA</sequence>
<dbReference type="SMART" id="SM00267">
    <property type="entry name" value="GGDEF"/>
    <property type="match status" value="1"/>
</dbReference>
<organism evidence="12 13">
    <name type="scientific">Devosia soli</name>
    <dbReference type="NCBI Taxonomy" id="361041"/>
    <lineage>
        <taxon>Bacteria</taxon>
        <taxon>Pseudomonadati</taxon>
        <taxon>Pseudomonadota</taxon>
        <taxon>Alphaproteobacteria</taxon>
        <taxon>Hyphomicrobiales</taxon>
        <taxon>Devosiaceae</taxon>
        <taxon>Devosia</taxon>
    </lineage>
</organism>
<dbReference type="OrthoDB" id="9812260at2"/>
<keyword evidence="13" id="KW-1185">Reference proteome</keyword>
<dbReference type="RefSeq" id="WP_046144103.1">
    <property type="nucleotide sequence ID" value="NZ_LAJG01000034.1"/>
</dbReference>
<comment type="subcellular location">
    <subcellularLocation>
        <location evidence="1">Cell membrane</location>
        <topology evidence="1">Multi-pass membrane protein</topology>
    </subcellularLocation>
</comment>
<dbReference type="Proteomes" id="UP000033514">
    <property type="component" value="Unassembled WGS sequence"/>
</dbReference>
<dbReference type="Gene3D" id="3.30.450.20">
    <property type="entry name" value="PAS domain"/>
    <property type="match status" value="1"/>
</dbReference>
<accession>A0A0F5L443</accession>
<keyword evidence="4 9" id="KW-0812">Transmembrane</keyword>
<dbReference type="FunFam" id="3.30.70.270:FF:000001">
    <property type="entry name" value="Diguanylate cyclase domain protein"/>
    <property type="match status" value="1"/>
</dbReference>
<dbReference type="PANTHER" id="PTHR45138:SF9">
    <property type="entry name" value="DIGUANYLATE CYCLASE DGCM-RELATED"/>
    <property type="match status" value="1"/>
</dbReference>
<dbReference type="GO" id="GO:0007165">
    <property type="term" value="P:signal transduction"/>
    <property type="evidence" value="ECO:0007669"/>
    <property type="project" value="InterPro"/>
</dbReference>
<dbReference type="InterPro" id="IPR003660">
    <property type="entry name" value="HAMP_dom"/>
</dbReference>
<feature type="domain" description="GGDEF" evidence="11">
    <location>
        <begin position="440"/>
        <end position="573"/>
    </location>
</feature>
<dbReference type="GO" id="GO:0052621">
    <property type="term" value="F:diguanylate cyclase activity"/>
    <property type="evidence" value="ECO:0007669"/>
    <property type="project" value="UniProtKB-EC"/>
</dbReference>
<evidence type="ECO:0000313" key="12">
    <source>
        <dbReference type="EMBL" id="KKB76995.1"/>
    </source>
</evidence>
<dbReference type="InterPro" id="IPR029787">
    <property type="entry name" value="Nucleotide_cyclase"/>
</dbReference>
<dbReference type="PROSITE" id="PS50887">
    <property type="entry name" value="GGDEF"/>
    <property type="match status" value="1"/>
</dbReference>
<evidence type="ECO:0000256" key="3">
    <source>
        <dbReference type="ARBA" id="ARBA00022475"/>
    </source>
</evidence>
<evidence type="ECO:0000256" key="2">
    <source>
        <dbReference type="ARBA" id="ARBA00012528"/>
    </source>
</evidence>
<dbReference type="EC" id="2.7.7.65" evidence="2"/>
<feature type="domain" description="HAMP" evidence="10">
    <location>
        <begin position="323"/>
        <end position="376"/>
    </location>
</feature>
<name>A0A0F5L443_9HYPH</name>
<comment type="catalytic activity">
    <reaction evidence="7">
        <text>2 GTP = 3',3'-c-di-GMP + 2 diphosphate</text>
        <dbReference type="Rhea" id="RHEA:24898"/>
        <dbReference type="ChEBI" id="CHEBI:33019"/>
        <dbReference type="ChEBI" id="CHEBI:37565"/>
        <dbReference type="ChEBI" id="CHEBI:58805"/>
        <dbReference type="EC" id="2.7.7.65"/>
    </reaction>
</comment>
<comment type="caution">
    <text evidence="12">The sequence shown here is derived from an EMBL/GenBank/DDBJ whole genome shotgun (WGS) entry which is preliminary data.</text>
</comment>
<gene>
    <name evidence="12" type="ORF">VW35_16045</name>
</gene>
<feature type="transmembrane region" description="Helical" evidence="9">
    <location>
        <begin position="21"/>
        <end position="41"/>
    </location>
</feature>
<dbReference type="GO" id="GO:1902201">
    <property type="term" value="P:negative regulation of bacterial-type flagellum-dependent cell motility"/>
    <property type="evidence" value="ECO:0007669"/>
    <property type="project" value="TreeGrafter"/>
</dbReference>
<dbReference type="PROSITE" id="PS50885">
    <property type="entry name" value="HAMP"/>
    <property type="match status" value="1"/>
</dbReference>
<evidence type="ECO:0000256" key="1">
    <source>
        <dbReference type="ARBA" id="ARBA00004651"/>
    </source>
</evidence>
<dbReference type="NCBIfam" id="TIGR00254">
    <property type="entry name" value="GGDEF"/>
    <property type="match status" value="1"/>
</dbReference>
<dbReference type="PANTHER" id="PTHR45138">
    <property type="entry name" value="REGULATORY COMPONENTS OF SENSORY TRANSDUCTION SYSTEM"/>
    <property type="match status" value="1"/>
</dbReference>
<proteinExistence type="predicted"/>
<dbReference type="CDD" id="cd12914">
    <property type="entry name" value="PDC1_DGC_like"/>
    <property type="match status" value="1"/>
</dbReference>
<evidence type="ECO:0000256" key="6">
    <source>
        <dbReference type="ARBA" id="ARBA00023136"/>
    </source>
</evidence>
<evidence type="ECO:0000259" key="11">
    <source>
        <dbReference type="PROSITE" id="PS50887"/>
    </source>
</evidence>
<dbReference type="InterPro" id="IPR050469">
    <property type="entry name" value="Diguanylate_Cyclase"/>
</dbReference>
<evidence type="ECO:0000256" key="5">
    <source>
        <dbReference type="ARBA" id="ARBA00022989"/>
    </source>
</evidence>
<dbReference type="InterPro" id="IPR000160">
    <property type="entry name" value="GGDEF_dom"/>
</dbReference>
<evidence type="ECO:0000259" key="10">
    <source>
        <dbReference type="PROSITE" id="PS50885"/>
    </source>
</evidence>
<dbReference type="EMBL" id="LAJG01000034">
    <property type="protein sequence ID" value="KKB76995.1"/>
    <property type="molecule type" value="Genomic_DNA"/>
</dbReference>
<dbReference type="Gene3D" id="6.10.340.10">
    <property type="match status" value="1"/>
</dbReference>
<dbReference type="InterPro" id="IPR043128">
    <property type="entry name" value="Rev_trsase/Diguanyl_cyclase"/>
</dbReference>
<dbReference type="GO" id="GO:0043709">
    <property type="term" value="P:cell adhesion involved in single-species biofilm formation"/>
    <property type="evidence" value="ECO:0007669"/>
    <property type="project" value="TreeGrafter"/>
</dbReference>
<evidence type="ECO:0000256" key="7">
    <source>
        <dbReference type="ARBA" id="ARBA00034247"/>
    </source>
</evidence>
<evidence type="ECO:0000256" key="8">
    <source>
        <dbReference type="SAM" id="Coils"/>
    </source>
</evidence>
<evidence type="ECO:0000313" key="13">
    <source>
        <dbReference type="Proteomes" id="UP000033514"/>
    </source>
</evidence>
<reference evidence="12 13" key="1">
    <citation type="submission" date="2015-03" db="EMBL/GenBank/DDBJ databases">
        <authorList>
            <person name="Hassan Y.I."/>
            <person name="Lepp D."/>
            <person name="Zhou T."/>
        </authorList>
    </citation>
    <scope>NUCLEOTIDE SEQUENCE [LARGE SCALE GENOMIC DNA]</scope>
    <source>
        <strain evidence="12 13">GH2-10</strain>
    </source>
</reference>
<protein>
    <recommendedName>
        <fullName evidence="2">diguanylate cyclase</fullName>
        <ecNumber evidence="2">2.7.7.65</ecNumber>
    </recommendedName>
</protein>
<dbReference type="Gene3D" id="3.30.70.270">
    <property type="match status" value="1"/>
</dbReference>
<dbReference type="STRING" id="361041.VW35_16045"/>
<dbReference type="GO" id="GO:0005886">
    <property type="term" value="C:plasma membrane"/>
    <property type="evidence" value="ECO:0007669"/>
    <property type="project" value="UniProtKB-SubCell"/>
</dbReference>
<feature type="coiled-coil region" evidence="8">
    <location>
        <begin position="364"/>
        <end position="398"/>
    </location>
</feature>
<dbReference type="CDD" id="cd01949">
    <property type="entry name" value="GGDEF"/>
    <property type="match status" value="1"/>
</dbReference>